<dbReference type="GO" id="GO:0004642">
    <property type="term" value="F:phosphoribosylformylglycinamidine synthase activity"/>
    <property type="evidence" value="ECO:0007669"/>
    <property type="project" value="UniProtKB-EC"/>
</dbReference>
<dbReference type="SUPFAM" id="SSF52317">
    <property type="entry name" value="Class I glutamine amidotransferase-like"/>
    <property type="match status" value="1"/>
</dbReference>
<name>A0A829GPX6_LACPA</name>
<dbReference type="AlphaFoldDB" id="A0A829GPX6"/>
<accession>A0A829GPX6</accession>
<keyword evidence="1" id="KW-0436">Ligase</keyword>
<comment type="caution">
    <text evidence="1">The sequence shown here is derived from an EMBL/GenBank/DDBJ whole genome shotgun (WGS) entry which is preliminary data.</text>
</comment>
<dbReference type="EC" id="6.3.5.3" evidence="1"/>
<proteinExistence type="predicted"/>
<dbReference type="EMBL" id="ANJZ01000186">
    <property type="protein sequence ID" value="EPC62465.1"/>
    <property type="molecule type" value="Genomic_DNA"/>
</dbReference>
<sequence>MKAAVISFPGSNCDLDLQWAVRAIAGAECDLIKPTQTDLTAYDVV</sequence>
<dbReference type="InterPro" id="IPR029062">
    <property type="entry name" value="Class_I_gatase-like"/>
</dbReference>
<dbReference type="Proteomes" id="UP000014264">
    <property type="component" value="Unassembled WGS sequence"/>
</dbReference>
<reference evidence="1 2" key="1">
    <citation type="journal article" date="2013" name="PLoS ONE">
        <title>Lactobacillus paracasei comparative genomics: towards species pan-genome definition and exploitation of diversity.</title>
        <authorList>
            <person name="Smokvina T."/>
            <person name="Wels M."/>
            <person name="Polka J."/>
            <person name="Chervaux C."/>
            <person name="Brisse S."/>
            <person name="Boekhorst J."/>
            <person name="van Hylckama Vlieg J.E."/>
            <person name="Siezen R.J."/>
        </authorList>
    </citation>
    <scope>NUCLEOTIDE SEQUENCE [LARGE SCALE GENOMIC DNA]</scope>
    <source>
        <strain evidence="1 2">Lpp14</strain>
    </source>
</reference>
<organism evidence="1 2">
    <name type="scientific">Lacticaseibacillus paracasei subsp. paracasei Lpp14</name>
    <dbReference type="NCBI Taxonomy" id="1256204"/>
    <lineage>
        <taxon>Bacteria</taxon>
        <taxon>Bacillati</taxon>
        <taxon>Bacillota</taxon>
        <taxon>Bacilli</taxon>
        <taxon>Lactobacillales</taxon>
        <taxon>Lactobacillaceae</taxon>
        <taxon>Lacticaseibacillus</taxon>
    </lineage>
</organism>
<evidence type="ECO:0000313" key="1">
    <source>
        <dbReference type="EMBL" id="EPC62465.1"/>
    </source>
</evidence>
<feature type="non-terminal residue" evidence="1">
    <location>
        <position position="45"/>
    </location>
</feature>
<protein>
    <submittedName>
        <fullName evidence="1">Phosphoribosylformylglycinamidine synthase I</fullName>
        <ecNumber evidence="1">6.3.5.3</ecNumber>
    </submittedName>
</protein>
<gene>
    <name evidence="1" type="ORF">Lpp14_07909</name>
</gene>
<evidence type="ECO:0000313" key="2">
    <source>
        <dbReference type="Proteomes" id="UP000014264"/>
    </source>
</evidence>